<evidence type="ECO:0000313" key="4">
    <source>
        <dbReference type="Proteomes" id="UP001515480"/>
    </source>
</evidence>
<reference evidence="3 4" key="1">
    <citation type="journal article" date="2024" name="Science">
        <title>Giant polyketide synthase enzymes in the biosynthesis of giant marine polyether toxins.</title>
        <authorList>
            <person name="Fallon T.R."/>
            <person name="Shende V.V."/>
            <person name="Wierzbicki I.H."/>
            <person name="Pendleton A.L."/>
            <person name="Watervoot N.F."/>
            <person name="Auber R.P."/>
            <person name="Gonzalez D.J."/>
            <person name="Wisecaver J.H."/>
            <person name="Moore B.S."/>
        </authorList>
    </citation>
    <scope>NUCLEOTIDE SEQUENCE [LARGE SCALE GENOMIC DNA]</scope>
    <source>
        <strain evidence="3 4">12B1</strain>
    </source>
</reference>
<dbReference type="InterPro" id="IPR003034">
    <property type="entry name" value="SAP_dom"/>
</dbReference>
<proteinExistence type="predicted"/>
<dbReference type="AlphaFoldDB" id="A0AB34JV14"/>
<evidence type="ECO:0000313" key="3">
    <source>
        <dbReference type="EMBL" id="KAL1524702.1"/>
    </source>
</evidence>
<feature type="compositionally biased region" description="Low complexity" evidence="1">
    <location>
        <begin position="1"/>
        <end position="14"/>
    </location>
</feature>
<dbReference type="Proteomes" id="UP001515480">
    <property type="component" value="Unassembled WGS sequence"/>
</dbReference>
<keyword evidence="4" id="KW-1185">Reference proteome</keyword>
<dbReference type="SMART" id="SM00513">
    <property type="entry name" value="SAP"/>
    <property type="match status" value="1"/>
</dbReference>
<sequence>MASAAAPPAAATSSTRKRRRVDTLDPSPAVRHKSPRRAGPGVALQQIPSVSRKLRLYPSRGYHYYLAALHTVMYGTPGADATRRRDVLAFDGFAEPADAARKAAALGKQKAKWNVRFLKLFLSLMGLSLEGTREELIARLVGFLAKPDPARVDPAVPVFQLV</sequence>
<gene>
    <name evidence="3" type="ORF">AB1Y20_019587</name>
</gene>
<dbReference type="EMBL" id="JBGBPQ010000005">
    <property type="protein sequence ID" value="KAL1524702.1"/>
    <property type="molecule type" value="Genomic_DNA"/>
</dbReference>
<feature type="domain" description="SAP" evidence="2">
    <location>
        <begin position="110"/>
        <end position="144"/>
    </location>
</feature>
<evidence type="ECO:0000259" key="2">
    <source>
        <dbReference type="PROSITE" id="PS50800"/>
    </source>
</evidence>
<feature type="region of interest" description="Disordered" evidence="1">
    <location>
        <begin position="1"/>
        <end position="43"/>
    </location>
</feature>
<accession>A0AB34JV14</accession>
<dbReference type="PROSITE" id="PS50800">
    <property type="entry name" value="SAP"/>
    <property type="match status" value="1"/>
</dbReference>
<protein>
    <recommendedName>
        <fullName evidence="2">SAP domain-containing protein</fullName>
    </recommendedName>
</protein>
<evidence type="ECO:0000256" key="1">
    <source>
        <dbReference type="SAM" id="MobiDB-lite"/>
    </source>
</evidence>
<comment type="caution">
    <text evidence="3">The sequence shown here is derived from an EMBL/GenBank/DDBJ whole genome shotgun (WGS) entry which is preliminary data.</text>
</comment>
<organism evidence="3 4">
    <name type="scientific">Prymnesium parvum</name>
    <name type="common">Toxic golden alga</name>
    <dbReference type="NCBI Taxonomy" id="97485"/>
    <lineage>
        <taxon>Eukaryota</taxon>
        <taxon>Haptista</taxon>
        <taxon>Haptophyta</taxon>
        <taxon>Prymnesiophyceae</taxon>
        <taxon>Prymnesiales</taxon>
        <taxon>Prymnesiaceae</taxon>
        <taxon>Prymnesium</taxon>
    </lineage>
</organism>
<name>A0AB34JV14_PRYPA</name>